<sequence>MWLPDTSYRAPGAADPSGIITWLAVAPGDSPKTGEVRDAGSCCACCGSGNLSHEQVVTQRLMPCAVAE</sequence>
<protein>
    <submittedName>
        <fullName evidence="1">Uncharacterized protein</fullName>
    </submittedName>
</protein>
<gene>
    <name evidence="1" type="ORF">DHEL01_v205130</name>
</gene>
<organism evidence="1 2">
    <name type="scientific">Diaporthe helianthi</name>
    <dbReference type="NCBI Taxonomy" id="158607"/>
    <lineage>
        <taxon>Eukaryota</taxon>
        <taxon>Fungi</taxon>
        <taxon>Dikarya</taxon>
        <taxon>Ascomycota</taxon>
        <taxon>Pezizomycotina</taxon>
        <taxon>Sordariomycetes</taxon>
        <taxon>Sordariomycetidae</taxon>
        <taxon>Diaporthales</taxon>
        <taxon>Diaporthaceae</taxon>
        <taxon>Diaporthe</taxon>
    </lineage>
</organism>
<evidence type="ECO:0000313" key="2">
    <source>
        <dbReference type="Proteomes" id="UP000094444"/>
    </source>
</evidence>
<reference evidence="1" key="1">
    <citation type="submission" date="2017-09" db="EMBL/GenBank/DDBJ databases">
        <title>Polyketide synthases of a Diaporthe helianthi virulent isolate.</title>
        <authorList>
            <person name="Baroncelli R."/>
        </authorList>
    </citation>
    <scope>NUCLEOTIDE SEQUENCE [LARGE SCALE GENOMIC DNA]</scope>
    <source>
        <strain evidence="1">7/96</strain>
    </source>
</reference>
<dbReference type="InParanoid" id="A0A2P5I1X4"/>
<accession>A0A2P5I1X4</accession>
<dbReference type="Proteomes" id="UP000094444">
    <property type="component" value="Unassembled WGS sequence"/>
</dbReference>
<evidence type="ECO:0000313" key="1">
    <source>
        <dbReference type="EMBL" id="POS76471.1"/>
    </source>
</evidence>
<dbReference type="EMBL" id="MAVT02000365">
    <property type="protein sequence ID" value="POS76471.1"/>
    <property type="molecule type" value="Genomic_DNA"/>
</dbReference>
<keyword evidence="2" id="KW-1185">Reference proteome</keyword>
<comment type="caution">
    <text evidence="1">The sequence shown here is derived from an EMBL/GenBank/DDBJ whole genome shotgun (WGS) entry which is preliminary data.</text>
</comment>
<proteinExistence type="predicted"/>
<name>A0A2P5I1X4_DIAHE</name>
<dbReference type="AlphaFoldDB" id="A0A2P5I1X4"/>